<dbReference type="Proteomes" id="UP001642409">
    <property type="component" value="Unassembled WGS sequence"/>
</dbReference>
<evidence type="ECO:0000313" key="1">
    <source>
        <dbReference type="EMBL" id="CAI9965089.1"/>
    </source>
</evidence>
<organism evidence="1">
    <name type="scientific">Hexamita inflata</name>
    <dbReference type="NCBI Taxonomy" id="28002"/>
    <lineage>
        <taxon>Eukaryota</taxon>
        <taxon>Metamonada</taxon>
        <taxon>Diplomonadida</taxon>
        <taxon>Hexamitidae</taxon>
        <taxon>Hexamitinae</taxon>
        <taxon>Hexamita</taxon>
    </lineage>
</organism>
<sequence length="300" mass="35680">MLFYFLSIQKQYTDLTKDFFNPDHVYQIRGLETPLFCDQVGMLTRLMGVTHAGLGFVDMTDPKANSFVFEYNVAPGYVLKPIDFFRPRTVFNESTQIYDFIWDLQVAVIVTDFINSSKCAWETQVVVASGVSGKILNAWQHDYAEWYARTFPYYTIFEMWFEDNHERFDDLHGNQCHDFKWWGMQHLQNTYQVQFNGKEIHRDYMWNRLTRGLQTPKRLNATDKADNLFIKEFYDKFNKKAENLSDEEFISQFRAGKLFMNGAHQSEFVNMLQHDYYYVVTQEKIIWDFETKTHVVPGTD</sequence>
<gene>
    <name evidence="2" type="ORF">HINF_LOCUS12024</name>
    <name evidence="1" type="ORF">HINF_LOCUS52734</name>
</gene>
<evidence type="ECO:0000313" key="2">
    <source>
        <dbReference type="EMBL" id="CAL5991292.1"/>
    </source>
</evidence>
<evidence type="ECO:0000313" key="3">
    <source>
        <dbReference type="Proteomes" id="UP001642409"/>
    </source>
</evidence>
<reference evidence="2 3" key="2">
    <citation type="submission" date="2024-07" db="EMBL/GenBank/DDBJ databases">
        <authorList>
            <person name="Akdeniz Z."/>
        </authorList>
    </citation>
    <scope>NUCLEOTIDE SEQUENCE [LARGE SCALE GENOMIC DNA]</scope>
</reference>
<dbReference type="EMBL" id="CAXDID020000027">
    <property type="protein sequence ID" value="CAL5991292.1"/>
    <property type="molecule type" value="Genomic_DNA"/>
</dbReference>
<reference evidence="1" key="1">
    <citation type="submission" date="2023-06" db="EMBL/GenBank/DDBJ databases">
        <authorList>
            <person name="Kurt Z."/>
        </authorList>
    </citation>
    <scope>NUCLEOTIDE SEQUENCE</scope>
</reference>
<comment type="caution">
    <text evidence="1">The sequence shown here is derived from an EMBL/GenBank/DDBJ whole genome shotgun (WGS) entry which is preliminary data.</text>
</comment>
<name>A0AA86R3D7_9EUKA</name>
<accession>A0AA86R3D7</accession>
<dbReference type="AlphaFoldDB" id="A0AA86R3D7"/>
<dbReference type="EMBL" id="CATOUU010000985">
    <property type="protein sequence ID" value="CAI9965089.1"/>
    <property type="molecule type" value="Genomic_DNA"/>
</dbReference>
<proteinExistence type="predicted"/>
<protein>
    <submittedName>
        <fullName evidence="1">Uncharacterized protein</fullName>
    </submittedName>
</protein>
<keyword evidence="3" id="KW-1185">Reference proteome</keyword>